<dbReference type="AlphaFoldDB" id="A0A7E4VB47"/>
<evidence type="ECO:0000313" key="4">
    <source>
        <dbReference type="Proteomes" id="UP000492821"/>
    </source>
</evidence>
<accession>A0A7E4VB47</accession>
<dbReference type="Gene3D" id="2.10.25.10">
    <property type="entry name" value="Laminin"/>
    <property type="match status" value="1"/>
</dbReference>
<evidence type="ECO:0000259" key="3">
    <source>
        <dbReference type="PROSITE" id="PS00022"/>
    </source>
</evidence>
<reference evidence="4" key="1">
    <citation type="journal article" date="2013" name="Genetics">
        <title>The draft genome and transcriptome of Panagrellus redivivus are shaped by the harsh demands of a free-living lifestyle.</title>
        <authorList>
            <person name="Srinivasan J."/>
            <person name="Dillman A.R."/>
            <person name="Macchietto M.G."/>
            <person name="Heikkinen L."/>
            <person name="Lakso M."/>
            <person name="Fracchia K.M."/>
            <person name="Antoshechkin I."/>
            <person name="Mortazavi A."/>
            <person name="Wong G."/>
            <person name="Sternberg P.W."/>
        </authorList>
    </citation>
    <scope>NUCLEOTIDE SEQUENCE [LARGE SCALE GENOMIC DNA]</scope>
    <source>
        <strain evidence="4">MT8872</strain>
    </source>
</reference>
<feature type="signal peptide" evidence="2">
    <location>
        <begin position="1"/>
        <end position="15"/>
    </location>
</feature>
<evidence type="ECO:0000256" key="2">
    <source>
        <dbReference type="SAM" id="SignalP"/>
    </source>
</evidence>
<dbReference type="WBParaSite" id="Pan_g18799.t1">
    <property type="protein sequence ID" value="Pan_g18799.t1"/>
    <property type="gene ID" value="Pan_g18799"/>
</dbReference>
<name>A0A7E4VB47_PANRE</name>
<feature type="chain" id="PRO_5028978050" evidence="2">
    <location>
        <begin position="16"/>
        <end position="200"/>
    </location>
</feature>
<evidence type="ECO:0000256" key="1">
    <source>
        <dbReference type="SAM" id="MobiDB-lite"/>
    </source>
</evidence>
<dbReference type="InterPro" id="IPR000742">
    <property type="entry name" value="EGF"/>
</dbReference>
<organism evidence="4 5">
    <name type="scientific">Panagrellus redivivus</name>
    <name type="common">Microworm</name>
    <dbReference type="NCBI Taxonomy" id="6233"/>
    <lineage>
        <taxon>Eukaryota</taxon>
        <taxon>Metazoa</taxon>
        <taxon>Ecdysozoa</taxon>
        <taxon>Nematoda</taxon>
        <taxon>Chromadorea</taxon>
        <taxon>Rhabditida</taxon>
        <taxon>Tylenchina</taxon>
        <taxon>Panagrolaimomorpha</taxon>
        <taxon>Panagrolaimoidea</taxon>
        <taxon>Panagrolaimidae</taxon>
        <taxon>Panagrellus</taxon>
    </lineage>
</organism>
<proteinExistence type="predicted"/>
<dbReference type="PROSITE" id="PS00022">
    <property type="entry name" value="EGF_1"/>
    <property type="match status" value="1"/>
</dbReference>
<evidence type="ECO:0000313" key="5">
    <source>
        <dbReference type="WBParaSite" id="Pan_g18799.t1"/>
    </source>
</evidence>
<feature type="compositionally biased region" description="Basic and acidic residues" evidence="1">
    <location>
        <begin position="137"/>
        <end position="146"/>
    </location>
</feature>
<feature type="region of interest" description="Disordered" evidence="1">
    <location>
        <begin position="133"/>
        <end position="160"/>
    </location>
</feature>
<feature type="domain" description="EGF-like" evidence="3">
    <location>
        <begin position="93"/>
        <end position="104"/>
    </location>
</feature>
<reference evidence="5" key="2">
    <citation type="submission" date="2020-10" db="UniProtKB">
        <authorList>
            <consortium name="WormBaseParasite"/>
        </authorList>
    </citation>
    <scope>IDENTIFICATION</scope>
</reference>
<sequence>MTLFLLFLCFNGAFAFKYSLFEHRNISTLIPASDCPPLYYGENCTIPYCCPETSRLVQRKNDFFCNCAAFTTGAHCEIVDCHRGELSKITLQCECPFGIFGDHCDKKVIDYVSTLAVVFIIIALFCTIARGEDEDDKSGRVGHSDNRNTPNRNHAYWTRAPQPPAPAIQTVVHIVIHERADGPPTYDSTVRSADPPKYAV</sequence>
<protein>
    <submittedName>
        <fullName evidence="5">EGF-like domain-containing protein</fullName>
    </submittedName>
</protein>
<dbReference type="Proteomes" id="UP000492821">
    <property type="component" value="Unassembled WGS sequence"/>
</dbReference>
<keyword evidence="4" id="KW-1185">Reference proteome</keyword>
<keyword evidence="2" id="KW-0732">Signal</keyword>